<dbReference type="InParanoid" id="A0A165F4J3"/>
<reference evidence="2 3" key="1">
    <citation type="journal article" date="2016" name="Mol. Biol. Evol.">
        <title>Comparative Genomics of Early-Diverging Mushroom-Forming Fungi Provides Insights into the Origins of Lignocellulose Decay Capabilities.</title>
        <authorList>
            <person name="Nagy L.G."/>
            <person name="Riley R."/>
            <person name="Tritt A."/>
            <person name="Adam C."/>
            <person name="Daum C."/>
            <person name="Floudas D."/>
            <person name="Sun H."/>
            <person name="Yadav J.S."/>
            <person name="Pangilinan J."/>
            <person name="Larsson K.H."/>
            <person name="Matsuura K."/>
            <person name="Barry K."/>
            <person name="Labutti K."/>
            <person name="Kuo R."/>
            <person name="Ohm R.A."/>
            <person name="Bhattacharya S.S."/>
            <person name="Shirouzu T."/>
            <person name="Yoshinaga Y."/>
            <person name="Martin F.M."/>
            <person name="Grigoriev I.V."/>
            <person name="Hibbett D.S."/>
        </authorList>
    </citation>
    <scope>NUCLEOTIDE SEQUENCE [LARGE SCALE GENOMIC DNA]</scope>
    <source>
        <strain evidence="2 3">HHB12029</strain>
    </source>
</reference>
<dbReference type="EMBL" id="KV426101">
    <property type="protein sequence ID" value="KZV88373.1"/>
    <property type="molecule type" value="Genomic_DNA"/>
</dbReference>
<protein>
    <submittedName>
        <fullName evidence="2">NAD(P)-binding protein</fullName>
    </submittedName>
</protein>
<feature type="domain" description="NAD(P)-binding" evidence="1">
    <location>
        <begin position="11"/>
        <end position="134"/>
    </location>
</feature>
<dbReference type="Proteomes" id="UP000077266">
    <property type="component" value="Unassembled WGS sequence"/>
</dbReference>
<name>A0A165F4J3_EXIGL</name>
<dbReference type="AlphaFoldDB" id="A0A165F4J3"/>
<dbReference type="Gene3D" id="3.40.50.720">
    <property type="entry name" value="NAD(P)-binding Rossmann-like Domain"/>
    <property type="match status" value="1"/>
</dbReference>
<sequence>MSSRRCIALVGGTGFLGRHIAAYLKTKGLYAIRVGTRSPTRARNVHGEDNVQVVQADVTQPDTLATAFSGADVVVSLAGYLQASEAQFDLVQRRGAGNVAAAARNAGASLVHVSAIGADPRSSLPYWRTKALGEQEVLKELPTATIIRPSLVFGPGDEFFGRFAKLARILPFMPVFDGGVSRFQPVYVGDIAKFVELCARGTPEVSSAVSGKVVEAGGPEIFTYRELMQLVLKYSHRRRPILSLPSAVGKFQAFFSEKLPPNLFSLTRDQIEQLKYDNIVAADPRLQPQTLDFDDFLLRFSDDPKLASVHEILPRYL</sequence>
<accession>A0A165F4J3</accession>
<dbReference type="Pfam" id="PF13460">
    <property type="entry name" value="NAD_binding_10"/>
    <property type="match status" value="1"/>
</dbReference>
<dbReference type="OrthoDB" id="275457at2759"/>
<dbReference type="InterPro" id="IPR016040">
    <property type="entry name" value="NAD(P)-bd_dom"/>
</dbReference>
<organism evidence="2 3">
    <name type="scientific">Exidia glandulosa HHB12029</name>
    <dbReference type="NCBI Taxonomy" id="1314781"/>
    <lineage>
        <taxon>Eukaryota</taxon>
        <taxon>Fungi</taxon>
        <taxon>Dikarya</taxon>
        <taxon>Basidiomycota</taxon>
        <taxon>Agaricomycotina</taxon>
        <taxon>Agaricomycetes</taxon>
        <taxon>Auriculariales</taxon>
        <taxon>Exidiaceae</taxon>
        <taxon>Exidia</taxon>
    </lineage>
</organism>
<proteinExistence type="predicted"/>
<dbReference type="InterPro" id="IPR051207">
    <property type="entry name" value="ComplexI_NDUFA9_subunit"/>
</dbReference>
<dbReference type="CDD" id="cd05271">
    <property type="entry name" value="NDUFA9_like_SDR_a"/>
    <property type="match status" value="1"/>
</dbReference>
<dbReference type="GO" id="GO:0005739">
    <property type="term" value="C:mitochondrion"/>
    <property type="evidence" value="ECO:0007669"/>
    <property type="project" value="TreeGrafter"/>
</dbReference>
<dbReference type="GO" id="GO:0044877">
    <property type="term" value="F:protein-containing complex binding"/>
    <property type="evidence" value="ECO:0007669"/>
    <property type="project" value="TreeGrafter"/>
</dbReference>
<dbReference type="STRING" id="1314781.A0A165F4J3"/>
<keyword evidence="3" id="KW-1185">Reference proteome</keyword>
<dbReference type="InterPro" id="IPR036291">
    <property type="entry name" value="NAD(P)-bd_dom_sf"/>
</dbReference>
<dbReference type="PANTHER" id="PTHR12126">
    <property type="entry name" value="NADH-UBIQUINONE OXIDOREDUCTASE 39 KDA SUBUNIT-RELATED"/>
    <property type="match status" value="1"/>
</dbReference>
<evidence type="ECO:0000313" key="2">
    <source>
        <dbReference type="EMBL" id="KZV88373.1"/>
    </source>
</evidence>
<evidence type="ECO:0000313" key="3">
    <source>
        <dbReference type="Proteomes" id="UP000077266"/>
    </source>
</evidence>
<dbReference type="SUPFAM" id="SSF51735">
    <property type="entry name" value="NAD(P)-binding Rossmann-fold domains"/>
    <property type="match status" value="1"/>
</dbReference>
<gene>
    <name evidence="2" type="ORF">EXIGLDRAFT_678960</name>
</gene>
<dbReference type="PANTHER" id="PTHR12126:SF11">
    <property type="entry name" value="NADH DEHYDROGENASE [UBIQUINONE] 1 ALPHA SUBCOMPLEX SUBUNIT 9, MITOCHONDRIAL"/>
    <property type="match status" value="1"/>
</dbReference>
<evidence type="ECO:0000259" key="1">
    <source>
        <dbReference type="Pfam" id="PF13460"/>
    </source>
</evidence>